<feature type="transmembrane region" description="Helical" evidence="2">
    <location>
        <begin position="718"/>
        <end position="739"/>
    </location>
</feature>
<keyword evidence="2" id="KW-0472">Membrane</keyword>
<keyword evidence="2" id="KW-1133">Transmembrane helix</keyword>
<feature type="compositionally biased region" description="Polar residues" evidence="1">
    <location>
        <begin position="781"/>
        <end position="792"/>
    </location>
</feature>
<evidence type="ECO:0000313" key="5">
    <source>
        <dbReference type="Proteomes" id="UP001165283"/>
    </source>
</evidence>
<proteinExistence type="predicted"/>
<evidence type="ECO:0000256" key="2">
    <source>
        <dbReference type="SAM" id="Phobius"/>
    </source>
</evidence>
<evidence type="ECO:0000256" key="3">
    <source>
        <dbReference type="SAM" id="SignalP"/>
    </source>
</evidence>
<dbReference type="RefSeq" id="WP_252445774.1">
    <property type="nucleotide sequence ID" value="NZ_JAGSOV010000081.1"/>
</dbReference>
<feature type="signal peptide" evidence="3">
    <location>
        <begin position="1"/>
        <end position="22"/>
    </location>
</feature>
<sequence>MKPVAALVAITLVLLVGPLAGAAGADEPLGAPAPGPVRVDPDQAAGPLRLDVSQLGPRVVTANGSDTLTVVGTLTNTGDRPVDELVVRVQRSEPLRTEGQLRDALDGSAATDAVTPQFTPLPGVLAPGEQVPVRLAVPLRGAPQEGLALGAPGVYELLVNVNGVPEDGARARLAGTRLLLPVLSLPAGPDGEDAVPPQPVDATPFAMLYPITDVPHRVSTVPGPATLLTDDSLAASLAPDGRLGGLLSALTDSAPAGSPVRQAICLAIDPDLVDTVASMRGGYDYLGPDGRPVPGAGAAVAAAWLDELTAVAAGTCVLALPYADADLVPLTRGGQGALATGAVGQGRQVLTQLLGVPVVDDATWPAAGLLDGQTMDAVAAAGNRTVLLSADGVEQRRTPRVTGVVPIEATQPTAEAVQTAVLTDPLLTSALTGPAARGQSRSGAAAAVSSPAGGAGALATQDGIGALAFRVQGGDATDDGPLVLAPPHAWGVTGTGAEALLDGVEALVRAGMLRPRAADALSPPVPPGAALPLAYPIDAAAGEVPQDVVAAVADTAAAVADLRSAARPGSPIGVSPEQAFAPLERGLVRPASAAWRGRDADAETAARAARQRIDALRASVRVLEPPGPYALGTEDAPLLITVANDLPVTMEVQVEIAPSPGLRVAPIGPQEIPPLGRRQISASAEVTRTGQFTVQASVRTPGGELLGPPSRLRMRSTVYGTITLWLTGSAGVLLVVLAARRVVRRSRGELPERREIVLGPRPGSPPASGTASTAAERTGTEQRGSASGSWGNVATVAEDGPTQAMAVRPVRSGDPFPDPQLTVPMPGVRRGPEQPPPAGPTSPTGSPTEATERLPPTRRPRPPEPPRVGSR</sequence>
<keyword evidence="2" id="KW-0812">Transmembrane</keyword>
<feature type="chain" id="PRO_5046780887" description="Glycoprotein" evidence="3">
    <location>
        <begin position="23"/>
        <end position="871"/>
    </location>
</feature>
<accession>A0ABT1ABH1</accession>
<feature type="compositionally biased region" description="Low complexity" evidence="1">
    <location>
        <begin position="766"/>
        <end position="775"/>
    </location>
</feature>
<name>A0ABT1ABH1_9PSEU</name>
<dbReference type="Proteomes" id="UP001165283">
    <property type="component" value="Unassembled WGS sequence"/>
</dbReference>
<keyword evidence="3" id="KW-0732">Signal</keyword>
<protein>
    <recommendedName>
        <fullName evidence="6">Glycoprotein</fullName>
    </recommendedName>
</protein>
<evidence type="ECO:0008006" key="6">
    <source>
        <dbReference type="Google" id="ProtNLM"/>
    </source>
</evidence>
<feature type="region of interest" description="Disordered" evidence="1">
    <location>
        <begin position="753"/>
        <end position="794"/>
    </location>
</feature>
<organism evidence="4 5">
    <name type="scientific">Pseudonocardia humida</name>
    <dbReference type="NCBI Taxonomy" id="2800819"/>
    <lineage>
        <taxon>Bacteria</taxon>
        <taxon>Bacillati</taxon>
        <taxon>Actinomycetota</taxon>
        <taxon>Actinomycetes</taxon>
        <taxon>Pseudonocardiales</taxon>
        <taxon>Pseudonocardiaceae</taxon>
        <taxon>Pseudonocardia</taxon>
    </lineage>
</organism>
<comment type="caution">
    <text evidence="4">The sequence shown here is derived from an EMBL/GenBank/DDBJ whole genome shotgun (WGS) entry which is preliminary data.</text>
</comment>
<dbReference type="EMBL" id="JAGSOV010000081">
    <property type="protein sequence ID" value="MCO1660338.1"/>
    <property type="molecule type" value="Genomic_DNA"/>
</dbReference>
<keyword evidence="5" id="KW-1185">Reference proteome</keyword>
<feature type="region of interest" description="Disordered" evidence="1">
    <location>
        <begin position="807"/>
        <end position="871"/>
    </location>
</feature>
<reference evidence="4" key="1">
    <citation type="submission" date="2021-04" db="EMBL/GenBank/DDBJ databases">
        <title>Pseudonocardia sp. nov., isolated from sandy soil of mangrove forest.</title>
        <authorList>
            <person name="Zan Z."/>
            <person name="Huang R."/>
            <person name="Liu W."/>
        </authorList>
    </citation>
    <scope>NUCLEOTIDE SEQUENCE</scope>
    <source>
        <strain evidence="4">S2-4</strain>
    </source>
</reference>
<evidence type="ECO:0000313" key="4">
    <source>
        <dbReference type="EMBL" id="MCO1660338.1"/>
    </source>
</evidence>
<gene>
    <name evidence="4" type="ORF">KDL28_35290</name>
</gene>
<evidence type="ECO:0000256" key="1">
    <source>
        <dbReference type="SAM" id="MobiDB-lite"/>
    </source>
</evidence>